<proteinExistence type="predicted"/>
<evidence type="ECO:0000313" key="6">
    <source>
        <dbReference type="EMBL" id="TBN46646.1"/>
    </source>
</evidence>
<dbReference type="RefSeq" id="WP_089389299.1">
    <property type="nucleotide sequence ID" value="NZ_FZNM01000018.1"/>
</dbReference>
<keyword evidence="3" id="KW-0583">PHB biosynthesis</keyword>
<dbReference type="Proteomes" id="UP000198409">
    <property type="component" value="Unassembled WGS sequence"/>
</dbReference>
<dbReference type="InterPro" id="IPR010123">
    <property type="entry name" value="PHA_synth_III_E"/>
</dbReference>
<evidence type="ECO:0000256" key="3">
    <source>
        <dbReference type="ARBA" id="ARBA00022752"/>
    </source>
</evidence>
<gene>
    <name evidence="6" type="ORF">EYF88_16435</name>
    <name evidence="5" type="ORF">SAMN06265378_11835</name>
</gene>
<protein>
    <recommendedName>
        <fullName evidence="2">Poly(3-hydroxyalkanoate) polymerase subunit PhaE</fullName>
    </recommendedName>
</protein>
<dbReference type="GO" id="GO:0042619">
    <property type="term" value="P:poly-hydroxybutyrate biosynthetic process"/>
    <property type="evidence" value="ECO:0007669"/>
    <property type="project" value="UniProtKB-KW"/>
</dbReference>
<organism evidence="5 7">
    <name type="scientific">Paracoccus sediminis</name>
    <dbReference type="NCBI Taxonomy" id="1214787"/>
    <lineage>
        <taxon>Bacteria</taxon>
        <taxon>Pseudomonadati</taxon>
        <taxon>Pseudomonadota</taxon>
        <taxon>Alphaproteobacteria</taxon>
        <taxon>Rhodobacterales</taxon>
        <taxon>Paracoccaceae</taxon>
        <taxon>Paracoccus</taxon>
    </lineage>
</organism>
<dbReference type="Pfam" id="PF09712">
    <property type="entry name" value="PHA_synth_III_E"/>
    <property type="match status" value="1"/>
</dbReference>
<reference evidence="6 8" key="3">
    <citation type="submission" date="2019-02" db="EMBL/GenBank/DDBJ databases">
        <authorList>
            <person name="Zhang G."/>
        </authorList>
    </citation>
    <scope>NUCLEOTIDE SEQUENCE [LARGE SCALE GENOMIC DNA]</scope>
    <source>
        <strain evidence="6 8">CMB17</strain>
    </source>
</reference>
<comment type="pathway">
    <text evidence="1">Biopolymer metabolism; poly-(R)-3-hydroxybutanoate biosynthesis.</text>
</comment>
<evidence type="ECO:0000313" key="7">
    <source>
        <dbReference type="Proteomes" id="UP000198409"/>
    </source>
</evidence>
<evidence type="ECO:0000313" key="5">
    <source>
        <dbReference type="EMBL" id="SNR70176.1"/>
    </source>
</evidence>
<feature type="region of interest" description="Disordered" evidence="4">
    <location>
        <begin position="213"/>
        <end position="243"/>
    </location>
</feature>
<reference evidence="7" key="2">
    <citation type="submission" date="2017-06" db="EMBL/GenBank/DDBJ databases">
        <authorList>
            <person name="Varghese N."/>
            <person name="Submissions S."/>
        </authorList>
    </citation>
    <scope>NUCLEOTIDE SEQUENCE [LARGE SCALE GENOMIC DNA]</scope>
    <source>
        <strain evidence="7">DSM 26170</strain>
    </source>
</reference>
<dbReference type="EMBL" id="SIRL01000017">
    <property type="protein sequence ID" value="TBN46646.1"/>
    <property type="molecule type" value="Genomic_DNA"/>
</dbReference>
<dbReference type="EMBL" id="FZNM01000018">
    <property type="protein sequence ID" value="SNR70176.1"/>
    <property type="molecule type" value="Genomic_DNA"/>
</dbReference>
<keyword evidence="8" id="KW-1185">Reference proteome</keyword>
<evidence type="ECO:0000256" key="1">
    <source>
        <dbReference type="ARBA" id="ARBA00004683"/>
    </source>
</evidence>
<evidence type="ECO:0000256" key="2">
    <source>
        <dbReference type="ARBA" id="ARBA00019066"/>
    </source>
</evidence>
<sequence>MDKGRPTPADPFQAWMNVFVPGARMPDLGDAAAQMADAWTKVWQATLKGRVLPAMELMNPFVWTEGERVAHALESAFGTPQWSDMPSLDAATLHRLAPAVELAQVGQLYAASIAQVCYDICATFQARTAGTGSGLDGSGDALDLWNATVDEKLIAFNRSDTFAGLQRRFLRSLMAWRLEQRRMGAAMAEQFQLPTRDEVDELARRVHALERENRKLRRAVAARPPRTNAPSAPPRKPKEQSPA</sequence>
<evidence type="ECO:0000313" key="8">
    <source>
        <dbReference type="Proteomes" id="UP000292859"/>
    </source>
</evidence>
<accession>A0A238YG11</accession>
<reference evidence="5" key="1">
    <citation type="submission" date="2017-06" db="EMBL/GenBank/DDBJ databases">
        <authorList>
            <person name="Kim H.J."/>
            <person name="Triplett B.A."/>
        </authorList>
    </citation>
    <scope>NUCLEOTIDE SEQUENCE [LARGE SCALE GENOMIC DNA]</scope>
    <source>
        <strain evidence="5">DSM 26170</strain>
    </source>
</reference>
<dbReference type="Proteomes" id="UP000292859">
    <property type="component" value="Unassembled WGS sequence"/>
</dbReference>
<name>A0A238YG11_9RHOB</name>
<evidence type="ECO:0000256" key="4">
    <source>
        <dbReference type="SAM" id="MobiDB-lite"/>
    </source>
</evidence>
<dbReference type="AlphaFoldDB" id="A0A238YG11"/>
<dbReference type="UniPathway" id="UPA00917"/>